<dbReference type="OrthoDB" id="8196103at2759"/>
<keyword evidence="4" id="KW-1185">Reference proteome</keyword>
<dbReference type="GeneID" id="115881255"/>
<dbReference type="InterPro" id="IPR004875">
    <property type="entry name" value="DDE_SF_endonuclease_dom"/>
</dbReference>
<dbReference type="SUPFAM" id="SSF46689">
    <property type="entry name" value="Homeodomain-like"/>
    <property type="match status" value="1"/>
</dbReference>
<dbReference type="InterPro" id="IPR050863">
    <property type="entry name" value="CenT-Element_Derived"/>
</dbReference>
<accession>A0A6J2XSR4</accession>
<name>A0A6J2XSR4_SITOR</name>
<feature type="domain" description="HTH psq-type" evidence="3">
    <location>
        <begin position="10"/>
        <end position="45"/>
    </location>
</feature>
<dbReference type="PANTHER" id="PTHR19303">
    <property type="entry name" value="TRANSPOSON"/>
    <property type="match status" value="1"/>
</dbReference>
<dbReference type="RefSeq" id="XP_030754532.1">
    <property type="nucleotide sequence ID" value="XM_030898672.1"/>
</dbReference>
<gene>
    <name evidence="5" type="primary">LOC115881255</name>
</gene>
<dbReference type="GO" id="GO:0003677">
    <property type="term" value="F:DNA binding"/>
    <property type="evidence" value="ECO:0007669"/>
    <property type="project" value="InterPro"/>
</dbReference>
<organism evidence="4 5">
    <name type="scientific">Sitophilus oryzae</name>
    <name type="common">Rice weevil</name>
    <name type="synonym">Curculio oryzae</name>
    <dbReference type="NCBI Taxonomy" id="7048"/>
    <lineage>
        <taxon>Eukaryota</taxon>
        <taxon>Metazoa</taxon>
        <taxon>Ecdysozoa</taxon>
        <taxon>Arthropoda</taxon>
        <taxon>Hexapoda</taxon>
        <taxon>Insecta</taxon>
        <taxon>Pterygota</taxon>
        <taxon>Neoptera</taxon>
        <taxon>Endopterygota</taxon>
        <taxon>Coleoptera</taxon>
        <taxon>Polyphaga</taxon>
        <taxon>Cucujiformia</taxon>
        <taxon>Curculionidae</taxon>
        <taxon>Dryophthorinae</taxon>
        <taxon>Sitophilus</taxon>
    </lineage>
</organism>
<feature type="domain" description="DDE-1" evidence="2">
    <location>
        <begin position="214"/>
        <end position="311"/>
    </location>
</feature>
<evidence type="ECO:0000259" key="3">
    <source>
        <dbReference type="Pfam" id="PF05225"/>
    </source>
</evidence>
<sequence>MPNKQKGKWDETSMKKAVDHVLSGKYSIREAAFHFSVPKSSLGDRVATLRKGNAVKMTPALGRFENTFNVDLENELVGHLKDLDNRFLPVNKKEFLTLAYDLAEHFKLQHQFSKTKKTTGNKFYRGFINRHPEYLLRSAQSTSLQRAQGFNKQQVEAFFEKLENLMKKYSFSPSRIFNCDETGVSVVHSNALKVLLLKGKKQVSKLTSGERGKNITVMLCINAAGDQFIPPLFVFPRERMDVKLTKDAPVGSIFVAHPTGWITAQGFLKLLNAFVDRVNPTEENPILLILDGHSTHKDLQVAYKNMQKNTTFTS</sequence>
<evidence type="ECO:0000313" key="5">
    <source>
        <dbReference type="RefSeq" id="XP_030754532.1"/>
    </source>
</evidence>
<dbReference type="PANTHER" id="PTHR19303:SF74">
    <property type="entry name" value="POGO TRANSPOSABLE ELEMENT WITH KRAB DOMAIN"/>
    <property type="match status" value="1"/>
</dbReference>
<proteinExistence type="predicted"/>
<dbReference type="InterPro" id="IPR009057">
    <property type="entry name" value="Homeodomain-like_sf"/>
</dbReference>
<dbReference type="GO" id="GO:0005634">
    <property type="term" value="C:nucleus"/>
    <property type="evidence" value="ECO:0007669"/>
    <property type="project" value="UniProtKB-SubCell"/>
</dbReference>
<dbReference type="Gene3D" id="1.10.10.60">
    <property type="entry name" value="Homeodomain-like"/>
    <property type="match status" value="1"/>
</dbReference>
<evidence type="ECO:0000313" key="4">
    <source>
        <dbReference type="Proteomes" id="UP000504635"/>
    </source>
</evidence>
<evidence type="ECO:0000256" key="1">
    <source>
        <dbReference type="ARBA" id="ARBA00004123"/>
    </source>
</evidence>
<dbReference type="InterPro" id="IPR007889">
    <property type="entry name" value="HTH_Psq"/>
</dbReference>
<reference evidence="5" key="1">
    <citation type="submission" date="2025-08" db="UniProtKB">
        <authorList>
            <consortium name="RefSeq"/>
        </authorList>
    </citation>
    <scope>IDENTIFICATION</scope>
    <source>
        <tissue evidence="5">Gonads</tissue>
    </source>
</reference>
<protein>
    <submittedName>
        <fullName evidence="5">Uncharacterized protein LOC115881255</fullName>
    </submittedName>
</protein>
<dbReference type="InParanoid" id="A0A6J2XSR4"/>
<dbReference type="Pfam" id="PF03184">
    <property type="entry name" value="DDE_1"/>
    <property type="match status" value="1"/>
</dbReference>
<dbReference type="Proteomes" id="UP000504635">
    <property type="component" value="Unplaced"/>
</dbReference>
<comment type="subcellular location">
    <subcellularLocation>
        <location evidence="1">Nucleus</location>
    </subcellularLocation>
</comment>
<dbReference type="AlphaFoldDB" id="A0A6J2XSR4"/>
<evidence type="ECO:0000259" key="2">
    <source>
        <dbReference type="Pfam" id="PF03184"/>
    </source>
</evidence>
<dbReference type="Pfam" id="PF05225">
    <property type="entry name" value="HTH_psq"/>
    <property type="match status" value="1"/>
</dbReference>
<dbReference type="KEGG" id="soy:115881255"/>